<dbReference type="Proteomes" id="UP000186469">
    <property type="component" value="Unassembled WGS sequence"/>
</dbReference>
<sequence length="164" mass="18594">MKEELHLSSPKGNINIQLRQKWMATLSCAELQDLEDAISLLPNTLSYHYLKAPEAGLIMLKAKTGDKSHTFNMGELLVTRCIVSLTWEQQSTTGYAFIKGDSQRHAELAAVYDALMQIESFNKILSTKLISPLNLKQKNKKQQMTKEIAETKVDFFTMVRGEDE</sequence>
<dbReference type="Pfam" id="PF06754">
    <property type="entry name" value="PhnG"/>
    <property type="match status" value="1"/>
</dbReference>
<dbReference type="RefSeq" id="WP_072696913.1">
    <property type="nucleotide sequence ID" value="NZ_FRDI01000004.1"/>
</dbReference>
<dbReference type="AlphaFoldDB" id="A0A1M7SSV8"/>
<dbReference type="STRING" id="1121455.SAMN02745728_01237"/>
<reference evidence="1 2" key="1">
    <citation type="submission" date="2016-12" db="EMBL/GenBank/DDBJ databases">
        <authorList>
            <person name="Song W.-J."/>
            <person name="Kurnit D.M."/>
        </authorList>
    </citation>
    <scope>NUCLEOTIDE SEQUENCE [LARGE SCALE GENOMIC DNA]</scope>
    <source>
        <strain evidence="1 2">DSM 11393</strain>
    </source>
</reference>
<proteinExistence type="predicted"/>
<gene>
    <name evidence="1" type="ORF">SAMN02745728_01237</name>
</gene>
<keyword evidence="2" id="KW-1185">Reference proteome</keyword>
<dbReference type="GO" id="GO:0015716">
    <property type="term" value="P:organic phosphonate transport"/>
    <property type="evidence" value="ECO:0007669"/>
    <property type="project" value="InterPro"/>
</dbReference>
<evidence type="ECO:0000313" key="1">
    <source>
        <dbReference type="EMBL" id="SHN61572.1"/>
    </source>
</evidence>
<evidence type="ECO:0000313" key="2">
    <source>
        <dbReference type="Proteomes" id="UP000186469"/>
    </source>
</evidence>
<dbReference type="EMBL" id="FRDI01000004">
    <property type="protein sequence ID" value="SHN61572.1"/>
    <property type="molecule type" value="Genomic_DNA"/>
</dbReference>
<dbReference type="GO" id="GO:0019634">
    <property type="term" value="P:organic phosphonate metabolic process"/>
    <property type="evidence" value="ECO:0007669"/>
    <property type="project" value="InterPro"/>
</dbReference>
<dbReference type="OrthoDB" id="530475at2"/>
<accession>A0A1M7SSV8</accession>
<dbReference type="InterPro" id="IPR009609">
    <property type="entry name" value="Phosphonate_metab_PhnG"/>
</dbReference>
<dbReference type="NCBIfam" id="TIGR03293">
    <property type="entry name" value="PhnG_redo"/>
    <property type="match status" value="1"/>
</dbReference>
<name>A0A1M7SSV8_9BACT</name>
<protein>
    <submittedName>
        <fullName evidence="1">Alpha-D-ribose 1-methylphosphonate 5-triphosphate synthase subunit PhnG</fullName>
    </submittedName>
</protein>
<organism evidence="1 2">
    <name type="scientific">Desulfovibrio litoralis DSM 11393</name>
    <dbReference type="NCBI Taxonomy" id="1121455"/>
    <lineage>
        <taxon>Bacteria</taxon>
        <taxon>Pseudomonadati</taxon>
        <taxon>Thermodesulfobacteriota</taxon>
        <taxon>Desulfovibrionia</taxon>
        <taxon>Desulfovibrionales</taxon>
        <taxon>Desulfovibrionaceae</taxon>
        <taxon>Desulfovibrio</taxon>
    </lineage>
</organism>